<dbReference type="SUPFAM" id="SSF55383">
    <property type="entry name" value="Copper amine oxidase, domain N"/>
    <property type="match status" value="2"/>
</dbReference>
<dbReference type="InterPro" id="IPR050979">
    <property type="entry name" value="LD-transpeptidase"/>
</dbReference>
<dbReference type="Gene3D" id="3.30.457.10">
    <property type="entry name" value="Copper amine oxidase-like, N-terminal domain"/>
    <property type="match status" value="2"/>
</dbReference>
<sequence>MKRYLLLFMVAIFLIFVPKETNAAESQLIIINKSNNQLAFFEDGELVRTFPVGTGRSKELTPEGTFPIVNKIKNRPYYSGGIPGGSPENPLGNRWLGLKVRGTNGTTYAIHGNNNPSSIGEYVSAGCVRMHNEDVHWLFDRVQTGTNVVILTSSKSFNDIAIEKGYRPTPPVKVMLDGKEITTSENAIIENGRVLVPMRSIFQELGATVRWEAATSSITATKKSDTVQLKIGSKQAMVNGRSTVLEVAPKIYQSVTFVPTRFVSESLRINVKWDSSSRTVILTTPKAPSKTSISVSVNSNKLTETGYLTEGRSFIPVSGVFTSLGASVSFNGTTSTLTVTNGGNVLVLKASSKHAILNGQSITLSAEAKIDKGRFYAPTTSVIQALNGTVMFDSKTNTVNITLQ</sequence>
<dbReference type="Pfam" id="PF03734">
    <property type="entry name" value="YkuD"/>
    <property type="match status" value="1"/>
</dbReference>
<evidence type="ECO:0000256" key="4">
    <source>
        <dbReference type="ARBA" id="ARBA00022984"/>
    </source>
</evidence>
<dbReference type="InterPro" id="IPR012854">
    <property type="entry name" value="Cu_amine_oxidase-like_N"/>
</dbReference>
<proteinExistence type="predicted"/>
<dbReference type="InterPro" id="IPR038063">
    <property type="entry name" value="Transpep_catalytic_dom"/>
</dbReference>
<dbReference type="Pfam" id="PF07833">
    <property type="entry name" value="Cu_amine_oxidN1"/>
    <property type="match status" value="2"/>
</dbReference>
<evidence type="ECO:0000313" key="8">
    <source>
        <dbReference type="EMBL" id="MFD1929310.1"/>
    </source>
</evidence>
<keyword evidence="2" id="KW-0808">Transferase</keyword>
<dbReference type="RefSeq" id="WP_381539340.1">
    <property type="nucleotide sequence ID" value="NZ_JBHUGI010000034.1"/>
</dbReference>
<protein>
    <submittedName>
        <fullName evidence="8">Stalk domain-containing protein</fullName>
    </submittedName>
</protein>
<evidence type="ECO:0000313" key="9">
    <source>
        <dbReference type="Proteomes" id="UP001597218"/>
    </source>
</evidence>
<dbReference type="PANTHER" id="PTHR30582">
    <property type="entry name" value="L,D-TRANSPEPTIDASE"/>
    <property type="match status" value="1"/>
</dbReference>
<name>A0ABW4SJX9_9BACL</name>
<comment type="caution">
    <text evidence="8">The sequence shown here is derived from an EMBL/GenBank/DDBJ whole genome shotgun (WGS) entry which is preliminary data.</text>
</comment>
<keyword evidence="5 6" id="KW-0961">Cell wall biogenesis/degradation</keyword>
<keyword evidence="4 6" id="KW-0573">Peptidoglycan synthesis</keyword>
<dbReference type="Proteomes" id="UP001597218">
    <property type="component" value="Unassembled WGS sequence"/>
</dbReference>
<accession>A0ABW4SJX9</accession>
<evidence type="ECO:0000259" key="7">
    <source>
        <dbReference type="PROSITE" id="PS52029"/>
    </source>
</evidence>
<evidence type="ECO:0000256" key="3">
    <source>
        <dbReference type="ARBA" id="ARBA00022960"/>
    </source>
</evidence>
<evidence type="ECO:0000256" key="2">
    <source>
        <dbReference type="ARBA" id="ARBA00022679"/>
    </source>
</evidence>
<evidence type="ECO:0000256" key="6">
    <source>
        <dbReference type="PROSITE-ProRule" id="PRU01373"/>
    </source>
</evidence>
<feature type="active site" description="Proton donor/acceptor" evidence="6">
    <location>
        <position position="111"/>
    </location>
</feature>
<dbReference type="EMBL" id="JBHUGI010000034">
    <property type="protein sequence ID" value="MFD1929310.1"/>
    <property type="molecule type" value="Genomic_DNA"/>
</dbReference>
<keyword evidence="3 6" id="KW-0133">Cell shape</keyword>
<organism evidence="8 9">
    <name type="scientific">Sporosarcina siberiensis</name>
    <dbReference type="NCBI Taxonomy" id="1365606"/>
    <lineage>
        <taxon>Bacteria</taxon>
        <taxon>Bacillati</taxon>
        <taxon>Bacillota</taxon>
        <taxon>Bacilli</taxon>
        <taxon>Bacillales</taxon>
        <taxon>Caryophanaceae</taxon>
        <taxon>Sporosarcina</taxon>
    </lineage>
</organism>
<comment type="pathway">
    <text evidence="1 6">Cell wall biogenesis; peptidoglycan biosynthesis.</text>
</comment>
<gene>
    <name evidence="8" type="ORF">ACFSFY_14810</name>
</gene>
<dbReference type="CDD" id="cd16913">
    <property type="entry name" value="YkuD_like"/>
    <property type="match status" value="1"/>
</dbReference>
<dbReference type="InterPro" id="IPR036582">
    <property type="entry name" value="Mao_N_sf"/>
</dbReference>
<reference evidence="9" key="1">
    <citation type="journal article" date="2019" name="Int. J. Syst. Evol. Microbiol.">
        <title>The Global Catalogue of Microorganisms (GCM) 10K type strain sequencing project: providing services to taxonomists for standard genome sequencing and annotation.</title>
        <authorList>
            <consortium name="The Broad Institute Genomics Platform"/>
            <consortium name="The Broad Institute Genome Sequencing Center for Infectious Disease"/>
            <person name="Wu L."/>
            <person name="Ma J."/>
        </authorList>
    </citation>
    <scope>NUCLEOTIDE SEQUENCE [LARGE SCALE GENOMIC DNA]</scope>
    <source>
        <strain evidence="9">CGMCC 4.7177</strain>
    </source>
</reference>
<dbReference type="InterPro" id="IPR005490">
    <property type="entry name" value="LD_TPept_cat_dom"/>
</dbReference>
<feature type="domain" description="L,D-TPase catalytic" evidence="7">
    <location>
        <begin position="27"/>
        <end position="151"/>
    </location>
</feature>
<dbReference type="PROSITE" id="PS52029">
    <property type="entry name" value="LD_TPASE"/>
    <property type="match status" value="1"/>
</dbReference>
<dbReference type="SUPFAM" id="SSF141523">
    <property type="entry name" value="L,D-transpeptidase catalytic domain-like"/>
    <property type="match status" value="1"/>
</dbReference>
<evidence type="ECO:0000256" key="5">
    <source>
        <dbReference type="ARBA" id="ARBA00023316"/>
    </source>
</evidence>
<keyword evidence="9" id="KW-1185">Reference proteome</keyword>
<dbReference type="Gene3D" id="2.40.440.10">
    <property type="entry name" value="L,D-transpeptidase catalytic domain-like"/>
    <property type="match status" value="1"/>
</dbReference>
<evidence type="ECO:0000256" key="1">
    <source>
        <dbReference type="ARBA" id="ARBA00004752"/>
    </source>
</evidence>
<dbReference type="PANTHER" id="PTHR30582:SF4">
    <property type="entry name" value="L,D-TRANSPEPTIDASE YQJB-RELATED"/>
    <property type="match status" value="1"/>
</dbReference>
<feature type="active site" description="Nucleophile" evidence="6">
    <location>
        <position position="127"/>
    </location>
</feature>